<dbReference type="GeneID" id="7449728"/>
<evidence type="ECO:0000256" key="7">
    <source>
        <dbReference type="ARBA" id="ARBA00038878"/>
    </source>
</evidence>
<dbReference type="Gene3D" id="3.50.50.60">
    <property type="entry name" value="FAD/NAD(P)-binding domain"/>
    <property type="match status" value="1"/>
</dbReference>
<dbReference type="SUPFAM" id="SSF51905">
    <property type="entry name" value="FAD/NAD(P)-binding domain"/>
    <property type="match status" value="1"/>
</dbReference>
<protein>
    <recommendedName>
        <fullName evidence="8">L-2-hydroxyglutarate dehydrogenase, mitochondrial</fullName>
        <ecNumber evidence="7">1.1.99.2</ecNumber>
    </recommendedName>
</protein>
<evidence type="ECO:0000256" key="1">
    <source>
        <dbReference type="ARBA" id="ARBA00001974"/>
    </source>
</evidence>
<dbReference type="HOGENOM" id="CLU_024775_1_1_1"/>
<evidence type="ECO:0000256" key="2">
    <source>
        <dbReference type="ARBA" id="ARBA00022630"/>
    </source>
</evidence>
<dbReference type="Proteomes" id="UP000001449">
    <property type="component" value="Chromosome 1"/>
</dbReference>
<dbReference type="KEGG" id="tps:THAPSDRAFT_20622"/>
<dbReference type="SUPFAM" id="SSF54373">
    <property type="entry name" value="FAD-linked reductases, C-terminal domain"/>
    <property type="match status" value="1"/>
</dbReference>
<evidence type="ECO:0000256" key="3">
    <source>
        <dbReference type="ARBA" id="ARBA00022827"/>
    </source>
</evidence>
<evidence type="ECO:0000256" key="5">
    <source>
        <dbReference type="ARBA" id="ARBA00036066"/>
    </source>
</evidence>
<keyword evidence="3" id="KW-0274">FAD</keyword>
<dbReference type="PANTHER" id="PTHR43104">
    <property type="entry name" value="L-2-HYDROXYGLUTARATE DEHYDROGENASE, MITOCHONDRIAL"/>
    <property type="match status" value="1"/>
</dbReference>
<keyword evidence="4" id="KW-0560">Oxidoreductase</keyword>
<proteinExistence type="inferred from homology"/>
<dbReference type="Pfam" id="PF01266">
    <property type="entry name" value="DAO"/>
    <property type="match status" value="1"/>
</dbReference>
<dbReference type="EMBL" id="CM000638">
    <property type="protein sequence ID" value="EED95652.1"/>
    <property type="molecule type" value="Genomic_DNA"/>
</dbReference>
<evidence type="ECO:0000256" key="8">
    <source>
        <dbReference type="ARBA" id="ARBA00041137"/>
    </source>
</evidence>
<dbReference type="PANTHER" id="PTHR43104:SF4">
    <property type="entry name" value="L-2-HYDROXYGLUTARATE DEHYDROGENASE, MITOCHONDRIAL"/>
    <property type="match status" value="1"/>
</dbReference>
<feature type="domain" description="FAD dependent oxidoreductase" evidence="9">
    <location>
        <begin position="16"/>
        <end position="410"/>
    </location>
</feature>
<dbReference type="InParanoid" id="B8BT38"/>
<name>B8BT38_THAPS</name>
<evidence type="ECO:0000256" key="6">
    <source>
        <dbReference type="ARBA" id="ARBA00037941"/>
    </source>
</evidence>
<evidence type="ECO:0000259" key="9">
    <source>
        <dbReference type="Pfam" id="PF01266"/>
    </source>
</evidence>
<evidence type="ECO:0000313" key="11">
    <source>
        <dbReference type="Proteomes" id="UP000001449"/>
    </source>
</evidence>
<keyword evidence="2" id="KW-0285">Flavoprotein</keyword>
<comment type="cofactor">
    <cofactor evidence="1">
        <name>FAD</name>
        <dbReference type="ChEBI" id="CHEBI:57692"/>
    </cofactor>
</comment>
<evidence type="ECO:0000313" key="10">
    <source>
        <dbReference type="EMBL" id="EED95652.1"/>
    </source>
</evidence>
<dbReference type="RefSeq" id="XP_002286011.1">
    <property type="nucleotide sequence ID" value="XM_002285975.1"/>
</dbReference>
<dbReference type="InterPro" id="IPR036188">
    <property type="entry name" value="FAD/NAD-bd_sf"/>
</dbReference>
<comment type="similarity">
    <text evidence="6">Belongs to the L2HGDH family.</text>
</comment>
<dbReference type="GO" id="GO:0047545">
    <property type="term" value="F:(S)-2-hydroxyglutarate dehydrogenase activity"/>
    <property type="evidence" value="ECO:0000318"/>
    <property type="project" value="GO_Central"/>
</dbReference>
<comment type="catalytic activity">
    <reaction evidence="5">
        <text>(S)-2-hydroxyglutarate + A = 2-oxoglutarate + AH2</text>
        <dbReference type="Rhea" id="RHEA:21252"/>
        <dbReference type="ChEBI" id="CHEBI:13193"/>
        <dbReference type="ChEBI" id="CHEBI:16782"/>
        <dbReference type="ChEBI" id="CHEBI:16810"/>
        <dbReference type="ChEBI" id="CHEBI:17499"/>
        <dbReference type="EC" id="1.1.99.2"/>
    </reaction>
</comment>
<sequence>MFPTAPKLAQHHIQTAVIGAGVIGLSIARSLACQNNHEVLIIEQSTSIGSGISSRNSEVIHAGIYYDRNKMPLKAKLCVKGKNMLYTYCKERHVPYRQCGKLIVASDEQQRDTELPKLVEYAKLNGVDLQILSKEEVSSMEPNVASEGAVFSPSTGIVNSHVLMTSLLSDAEECGATLALRCRVEGGQVIQPANNGASAIVLNVDETEISCDNVIVCAGLASDKIASSILSSSLSHNNTGLRETQQPIIPRQYYAKGNYFKLENQRSPFTRLVYPLPDSKGGLGVHATIDMSGNTRFGPDVQWLDPDITKDTTDKPYEVDMNVDPNRAAAFYDAIRKYWPGLKDGNIVPDYAGVRPKLSHPQMRNVNSELGDFVIAGEKDHGVRGLLVLLGIESPGLTSSLAIAELIAKMMK</sequence>
<dbReference type="AlphaFoldDB" id="B8BT38"/>
<dbReference type="EC" id="1.1.99.2" evidence="7"/>
<evidence type="ECO:0000256" key="4">
    <source>
        <dbReference type="ARBA" id="ARBA00023002"/>
    </source>
</evidence>
<accession>B8BT38</accession>
<dbReference type="STRING" id="35128.B8BT38"/>
<dbReference type="InterPro" id="IPR006076">
    <property type="entry name" value="FAD-dep_OxRdtase"/>
</dbReference>
<organism evidence="10 11">
    <name type="scientific">Thalassiosira pseudonana</name>
    <name type="common">Marine diatom</name>
    <name type="synonym">Cyclotella nana</name>
    <dbReference type="NCBI Taxonomy" id="35128"/>
    <lineage>
        <taxon>Eukaryota</taxon>
        <taxon>Sar</taxon>
        <taxon>Stramenopiles</taxon>
        <taxon>Ochrophyta</taxon>
        <taxon>Bacillariophyta</taxon>
        <taxon>Coscinodiscophyceae</taxon>
        <taxon>Thalassiosirophycidae</taxon>
        <taxon>Thalassiosirales</taxon>
        <taxon>Thalassiosiraceae</taxon>
        <taxon>Thalassiosira</taxon>
    </lineage>
</organism>
<reference evidence="10 11" key="2">
    <citation type="journal article" date="2008" name="Nature">
        <title>The Phaeodactylum genome reveals the evolutionary history of diatom genomes.</title>
        <authorList>
            <person name="Bowler C."/>
            <person name="Allen A.E."/>
            <person name="Badger J.H."/>
            <person name="Grimwood J."/>
            <person name="Jabbari K."/>
            <person name="Kuo A."/>
            <person name="Maheswari U."/>
            <person name="Martens C."/>
            <person name="Maumus F."/>
            <person name="Otillar R.P."/>
            <person name="Rayko E."/>
            <person name="Salamov A."/>
            <person name="Vandepoele K."/>
            <person name="Beszteri B."/>
            <person name="Gruber A."/>
            <person name="Heijde M."/>
            <person name="Katinka M."/>
            <person name="Mock T."/>
            <person name="Valentin K."/>
            <person name="Verret F."/>
            <person name="Berges J.A."/>
            <person name="Brownlee C."/>
            <person name="Cadoret J.P."/>
            <person name="Chiovitti A."/>
            <person name="Choi C.J."/>
            <person name="Coesel S."/>
            <person name="De Martino A."/>
            <person name="Detter J.C."/>
            <person name="Durkin C."/>
            <person name="Falciatore A."/>
            <person name="Fournet J."/>
            <person name="Haruta M."/>
            <person name="Huysman M.J."/>
            <person name="Jenkins B.D."/>
            <person name="Jiroutova K."/>
            <person name="Jorgensen R.E."/>
            <person name="Joubert Y."/>
            <person name="Kaplan A."/>
            <person name="Kroger N."/>
            <person name="Kroth P.G."/>
            <person name="La Roche J."/>
            <person name="Lindquist E."/>
            <person name="Lommer M."/>
            <person name="Martin-Jezequel V."/>
            <person name="Lopez P.J."/>
            <person name="Lucas S."/>
            <person name="Mangogna M."/>
            <person name="McGinnis K."/>
            <person name="Medlin L.K."/>
            <person name="Montsant A."/>
            <person name="Oudot-Le Secq M.P."/>
            <person name="Napoli C."/>
            <person name="Obornik M."/>
            <person name="Parker M.S."/>
            <person name="Petit J.L."/>
            <person name="Porcel B.M."/>
            <person name="Poulsen N."/>
            <person name="Robison M."/>
            <person name="Rychlewski L."/>
            <person name="Rynearson T.A."/>
            <person name="Schmutz J."/>
            <person name="Shapiro H."/>
            <person name="Siaut M."/>
            <person name="Stanley M."/>
            <person name="Sussman M.R."/>
            <person name="Taylor A.R."/>
            <person name="Vardi A."/>
            <person name="von Dassow P."/>
            <person name="Vyverman W."/>
            <person name="Willis A."/>
            <person name="Wyrwicz L.S."/>
            <person name="Rokhsar D.S."/>
            <person name="Weissenbach J."/>
            <person name="Armbrust E.V."/>
            <person name="Green B.R."/>
            <person name="Van de Peer Y."/>
            <person name="Grigoriev I.V."/>
        </authorList>
    </citation>
    <scope>NUCLEOTIDE SEQUENCE [LARGE SCALE GENOMIC DNA]</scope>
    <source>
        <strain evidence="10 11">CCMP1335</strain>
    </source>
</reference>
<keyword evidence="11" id="KW-1185">Reference proteome</keyword>
<dbReference type="eggNOG" id="KOG2665">
    <property type="taxonomic scope" value="Eukaryota"/>
</dbReference>
<gene>
    <name evidence="10" type="ORF">THAPSDRAFT_20622</name>
</gene>
<reference evidence="10 11" key="1">
    <citation type="journal article" date="2004" name="Science">
        <title>The genome of the diatom Thalassiosira pseudonana: ecology, evolution, and metabolism.</title>
        <authorList>
            <person name="Armbrust E.V."/>
            <person name="Berges J.A."/>
            <person name="Bowler C."/>
            <person name="Green B.R."/>
            <person name="Martinez D."/>
            <person name="Putnam N.H."/>
            <person name="Zhou S."/>
            <person name="Allen A.E."/>
            <person name="Apt K.E."/>
            <person name="Bechner M."/>
            <person name="Brzezinski M.A."/>
            <person name="Chaal B.K."/>
            <person name="Chiovitti A."/>
            <person name="Davis A.K."/>
            <person name="Demarest M.S."/>
            <person name="Detter J.C."/>
            <person name="Glavina T."/>
            <person name="Goodstein D."/>
            <person name="Hadi M.Z."/>
            <person name="Hellsten U."/>
            <person name="Hildebrand M."/>
            <person name="Jenkins B.D."/>
            <person name="Jurka J."/>
            <person name="Kapitonov V.V."/>
            <person name="Kroger N."/>
            <person name="Lau W.W."/>
            <person name="Lane T.W."/>
            <person name="Larimer F.W."/>
            <person name="Lippmeier J.C."/>
            <person name="Lucas S."/>
            <person name="Medina M."/>
            <person name="Montsant A."/>
            <person name="Obornik M."/>
            <person name="Parker M.S."/>
            <person name="Palenik B."/>
            <person name="Pazour G.J."/>
            <person name="Richardson P.M."/>
            <person name="Rynearson T.A."/>
            <person name="Saito M.A."/>
            <person name="Schwartz D.C."/>
            <person name="Thamatrakoln K."/>
            <person name="Valentin K."/>
            <person name="Vardi A."/>
            <person name="Wilkerson F.P."/>
            <person name="Rokhsar D.S."/>
        </authorList>
    </citation>
    <scope>NUCLEOTIDE SEQUENCE [LARGE SCALE GENOMIC DNA]</scope>
    <source>
        <strain evidence="10 11">CCMP1335</strain>
    </source>
</reference>
<dbReference type="PaxDb" id="35128-Thaps20622"/>
<dbReference type="OMA" id="GVHFTRM"/>
<dbReference type="Gene3D" id="3.30.9.10">
    <property type="entry name" value="D-Amino Acid Oxidase, subunit A, domain 2"/>
    <property type="match status" value="1"/>
</dbReference>